<evidence type="ECO:0000313" key="1">
    <source>
        <dbReference type="EMBL" id="KAK3332356.1"/>
    </source>
</evidence>
<organism evidence="1 2">
    <name type="scientific">Cercophora scortea</name>
    <dbReference type="NCBI Taxonomy" id="314031"/>
    <lineage>
        <taxon>Eukaryota</taxon>
        <taxon>Fungi</taxon>
        <taxon>Dikarya</taxon>
        <taxon>Ascomycota</taxon>
        <taxon>Pezizomycotina</taxon>
        <taxon>Sordariomycetes</taxon>
        <taxon>Sordariomycetidae</taxon>
        <taxon>Sordariales</taxon>
        <taxon>Lasiosphaeriaceae</taxon>
        <taxon>Cercophora</taxon>
    </lineage>
</organism>
<sequence length="70" mass="7668">MASRRLKSDRFIAGGKQWGEEMYTAVEFRHFPELKGVLDMEGNGNVFAPWGMLAGSKGYKGVETSAPKGS</sequence>
<evidence type="ECO:0000313" key="2">
    <source>
        <dbReference type="Proteomes" id="UP001286456"/>
    </source>
</evidence>
<reference evidence="1" key="2">
    <citation type="submission" date="2023-06" db="EMBL/GenBank/DDBJ databases">
        <authorList>
            <consortium name="Lawrence Berkeley National Laboratory"/>
            <person name="Haridas S."/>
            <person name="Hensen N."/>
            <person name="Bonometti L."/>
            <person name="Westerberg I."/>
            <person name="Brannstrom I.O."/>
            <person name="Guillou S."/>
            <person name="Cros-Aarteil S."/>
            <person name="Calhoun S."/>
            <person name="Kuo A."/>
            <person name="Mondo S."/>
            <person name="Pangilinan J."/>
            <person name="Riley R."/>
            <person name="Labutti K."/>
            <person name="Andreopoulos B."/>
            <person name="Lipzen A."/>
            <person name="Chen C."/>
            <person name="Yanf M."/>
            <person name="Daum C."/>
            <person name="Ng V."/>
            <person name="Clum A."/>
            <person name="Steindorff A."/>
            <person name="Ohm R."/>
            <person name="Martin F."/>
            <person name="Silar P."/>
            <person name="Natvig D."/>
            <person name="Lalanne C."/>
            <person name="Gautier V."/>
            <person name="Ament-Velasquez S.L."/>
            <person name="Kruys A."/>
            <person name="Hutchinson M.I."/>
            <person name="Powell A.J."/>
            <person name="Barry K."/>
            <person name="Miller A.N."/>
            <person name="Grigoriev I.V."/>
            <person name="Debuchy R."/>
            <person name="Gladieux P."/>
            <person name="Thoren M.H."/>
            <person name="Johannesson H."/>
        </authorList>
    </citation>
    <scope>NUCLEOTIDE SEQUENCE</scope>
    <source>
        <strain evidence="1">SMH4131-1</strain>
    </source>
</reference>
<dbReference type="Proteomes" id="UP001286456">
    <property type="component" value="Unassembled WGS sequence"/>
</dbReference>
<dbReference type="AlphaFoldDB" id="A0AAE0MH22"/>
<accession>A0AAE0MH22</accession>
<proteinExistence type="predicted"/>
<keyword evidence="2" id="KW-1185">Reference proteome</keyword>
<name>A0AAE0MH22_9PEZI</name>
<gene>
    <name evidence="1" type="ORF">B0T19DRAFT_415432</name>
</gene>
<comment type="caution">
    <text evidence="1">The sequence shown here is derived from an EMBL/GenBank/DDBJ whole genome shotgun (WGS) entry which is preliminary data.</text>
</comment>
<reference evidence="1" key="1">
    <citation type="journal article" date="2023" name="Mol. Phylogenet. Evol.">
        <title>Genome-scale phylogeny and comparative genomics of the fungal order Sordariales.</title>
        <authorList>
            <person name="Hensen N."/>
            <person name="Bonometti L."/>
            <person name="Westerberg I."/>
            <person name="Brannstrom I.O."/>
            <person name="Guillou S."/>
            <person name="Cros-Aarteil S."/>
            <person name="Calhoun S."/>
            <person name="Haridas S."/>
            <person name="Kuo A."/>
            <person name="Mondo S."/>
            <person name="Pangilinan J."/>
            <person name="Riley R."/>
            <person name="LaButti K."/>
            <person name="Andreopoulos B."/>
            <person name="Lipzen A."/>
            <person name="Chen C."/>
            <person name="Yan M."/>
            <person name="Daum C."/>
            <person name="Ng V."/>
            <person name="Clum A."/>
            <person name="Steindorff A."/>
            <person name="Ohm R.A."/>
            <person name="Martin F."/>
            <person name="Silar P."/>
            <person name="Natvig D.O."/>
            <person name="Lalanne C."/>
            <person name="Gautier V."/>
            <person name="Ament-Velasquez S.L."/>
            <person name="Kruys A."/>
            <person name="Hutchinson M.I."/>
            <person name="Powell A.J."/>
            <person name="Barry K."/>
            <person name="Miller A.N."/>
            <person name="Grigoriev I.V."/>
            <person name="Debuchy R."/>
            <person name="Gladieux P."/>
            <person name="Hiltunen Thoren M."/>
            <person name="Johannesson H."/>
        </authorList>
    </citation>
    <scope>NUCLEOTIDE SEQUENCE</scope>
    <source>
        <strain evidence="1">SMH4131-1</strain>
    </source>
</reference>
<protein>
    <submittedName>
        <fullName evidence="1">Uncharacterized protein</fullName>
    </submittedName>
</protein>
<dbReference type="EMBL" id="JAUEPO010000002">
    <property type="protein sequence ID" value="KAK3332356.1"/>
    <property type="molecule type" value="Genomic_DNA"/>
</dbReference>